<keyword evidence="1" id="KW-0812">Transmembrane</keyword>
<dbReference type="GO" id="GO:0000270">
    <property type="term" value="P:peptidoglycan metabolic process"/>
    <property type="evidence" value="ECO:0007669"/>
    <property type="project" value="TreeGrafter"/>
</dbReference>
<dbReference type="Gene3D" id="3.40.50.620">
    <property type="entry name" value="HUPs"/>
    <property type="match status" value="1"/>
</dbReference>
<keyword evidence="1" id="KW-0472">Membrane</keyword>
<keyword evidence="4" id="KW-1185">Reference proteome</keyword>
<name>A0A926ICV2_9FIRM</name>
<sequence length="253" mass="28982">MKVLLEIIALIVVDFLLVLTLELSFSAIFMIIVLWLVYGIVIVRRLAYSYKKKWLCILSKIYMWGIAIFVGSFILIEGFLVYNIGHHQSVESLEEVDYMIVLGAGLRGEDVSPTLKARLDQAIAYYNLHPKTMIIVSGGQGPDEVISEAEAMRKYLEEMGILRESIIKEDRSTTTLENIAFSKEILMTREETVESVLIITHDYHLFRAQMLAYFMGLESIGLSAESSLLGRINYLIREYPTMIIDFFRVNVNY</sequence>
<comment type="caution">
    <text evidence="3">The sequence shown here is derived from an EMBL/GenBank/DDBJ whole genome shotgun (WGS) entry which is preliminary data.</text>
</comment>
<dbReference type="EMBL" id="JACRSY010000001">
    <property type="protein sequence ID" value="MBC8577941.1"/>
    <property type="molecule type" value="Genomic_DNA"/>
</dbReference>
<evidence type="ECO:0000256" key="1">
    <source>
        <dbReference type="SAM" id="Phobius"/>
    </source>
</evidence>
<evidence type="ECO:0000313" key="3">
    <source>
        <dbReference type="EMBL" id="MBC8577941.1"/>
    </source>
</evidence>
<dbReference type="GO" id="GO:0043164">
    <property type="term" value="P:Gram-negative-bacterium-type cell wall biogenesis"/>
    <property type="evidence" value="ECO:0007669"/>
    <property type="project" value="TreeGrafter"/>
</dbReference>
<evidence type="ECO:0000313" key="4">
    <source>
        <dbReference type="Proteomes" id="UP000655830"/>
    </source>
</evidence>
<dbReference type="GO" id="GO:0005886">
    <property type="term" value="C:plasma membrane"/>
    <property type="evidence" value="ECO:0007669"/>
    <property type="project" value="TreeGrafter"/>
</dbReference>
<feature type="domain" description="DUF218" evidence="2">
    <location>
        <begin position="97"/>
        <end position="239"/>
    </location>
</feature>
<feature type="transmembrane region" description="Helical" evidence="1">
    <location>
        <begin position="61"/>
        <end position="82"/>
    </location>
</feature>
<evidence type="ECO:0000259" key="2">
    <source>
        <dbReference type="Pfam" id="PF02698"/>
    </source>
</evidence>
<organism evidence="3 4">
    <name type="scientific">Zhenhengia yiwuensis</name>
    <dbReference type="NCBI Taxonomy" id="2763666"/>
    <lineage>
        <taxon>Bacteria</taxon>
        <taxon>Bacillati</taxon>
        <taxon>Bacillota</taxon>
        <taxon>Clostridia</taxon>
        <taxon>Lachnospirales</taxon>
        <taxon>Lachnospiraceae</taxon>
        <taxon>Zhenhengia</taxon>
    </lineage>
</organism>
<keyword evidence="1" id="KW-1133">Transmembrane helix</keyword>
<dbReference type="Pfam" id="PF02698">
    <property type="entry name" value="DUF218"/>
    <property type="match status" value="1"/>
</dbReference>
<feature type="transmembrane region" description="Helical" evidence="1">
    <location>
        <begin position="15"/>
        <end position="41"/>
    </location>
</feature>
<gene>
    <name evidence="3" type="ORF">H8718_00105</name>
</gene>
<dbReference type="RefSeq" id="WP_249331078.1">
    <property type="nucleotide sequence ID" value="NZ_JACRSY010000001.1"/>
</dbReference>
<dbReference type="PANTHER" id="PTHR30336:SF4">
    <property type="entry name" value="ENVELOPE BIOGENESIS FACTOR ELYC"/>
    <property type="match status" value="1"/>
</dbReference>
<protein>
    <submittedName>
        <fullName evidence="3">YdcF family protein</fullName>
    </submittedName>
</protein>
<dbReference type="CDD" id="cd06259">
    <property type="entry name" value="YdcF-like"/>
    <property type="match status" value="1"/>
</dbReference>
<accession>A0A926ICV2</accession>
<dbReference type="PANTHER" id="PTHR30336">
    <property type="entry name" value="INNER MEMBRANE PROTEIN, PROBABLE PERMEASE"/>
    <property type="match status" value="1"/>
</dbReference>
<dbReference type="InterPro" id="IPR014729">
    <property type="entry name" value="Rossmann-like_a/b/a_fold"/>
</dbReference>
<dbReference type="InterPro" id="IPR003848">
    <property type="entry name" value="DUF218"/>
</dbReference>
<proteinExistence type="predicted"/>
<dbReference type="InterPro" id="IPR051599">
    <property type="entry name" value="Cell_Envelope_Assoc"/>
</dbReference>
<dbReference type="Proteomes" id="UP000655830">
    <property type="component" value="Unassembled WGS sequence"/>
</dbReference>
<reference evidence="3" key="1">
    <citation type="submission" date="2020-08" db="EMBL/GenBank/DDBJ databases">
        <title>Genome public.</title>
        <authorList>
            <person name="Liu C."/>
            <person name="Sun Q."/>
        </authorList>
    </citation>
    <scope>NUCLEOTIDE SEQUENCE</scope>
    <source>
        <strain evidence="3">NSJ-12</strain>
    </source>
</reference>
<dbReference type="AlphaFoldDB" id="A0A926ICV2"/>